<keyword evidence="1" id="KW-0472">Membrane</keyword>
<dbReference type="RefSeq" id="WP_006629476.1">
    <property type="nucleotide sequence ID" value="NZ_AOJD01000049.1"/>
</dbReference>
<dbReference type="Proteomes" id="UP000011523">
    <property type="component" value="Unassembled WGS sequence"/>
</dbReference>
<name>M0DP26_9EURY</name>
<keyword evidence="4" id="KW-1185">Reference proteome</keyword>
<dbReference type="EMBL" id="AOJD01000049">
    <property type="protein sequence ID" value="ELZ37251.1"/>
    <property type="molecule type" value="Genomic_DNA"/>
</dbReference>
<accession>M0DP26</accession>
<evidence type="ECO:0000313" key="4">
    <source>
        <dbReference type="Proteomes" id="UP000011523"/>
    </source>
</evidence>
<evidence type="ECO:0000259" key="2">
    <source>
        <dbReference type="Pfam" id="PF12158"/>
    </source>
</evidence>
<evidence type="ECO:0000256" key="1">
    <source>
        <dbReference type="SAM" id="Phobius"/>
    </source>
</evidence>
<gene>
    <name evidence="3" type="ORF">C472_09036</name>
</gene>
<feature type="transmembrane region" description="Helical" evidence="1">
    <location>
        <begin position="196"/>
        <end position="218"/>
    </location>
</feature>
<dbReference type="OrthoDB" id="186649at2157"/>
<keyword evidence="1" id="KW-1133">Transmembrane helix</keyword>
<reference evidence="3 4" key="1">
    <citation type="journal article" date="2014" name="PLoS Genet.">
        <title>Phylogenetically driven sequencing of extremely halophilic archaea reveals strategies for static and dynamic osmo-response.</title>
        <authorList>
            <person name="Becker E.A."/>
            <person name="Seitzer P.M."/>
            <person name="Tritt A."/>
            <person name="Larsen D."/>
            <person name="Krusor M."/>
            <person name="Yao A.I."/>
            <person name="Wu D."/>
            <person name="Madern D."/>
            <person name="Eisen J.A."/>
            <person name="Darling A.E."/>
            <person name="Facciotti M.T."/>
        </authorList>
    </citation>
    <scope>NUCLEOTIDE SEQUENCE [LARGE SCALE GENOMIC DNA]</scope>
    <source>
        <strain evidence="3 4">DSM 14210</strain>
    </source>
</reference>
<dbReference type="Pfam" id="PF12158">
    <property type="entry name" value="DUF3592"/>
    <property type="match status" value="1"/>
</dbReference>
<evidence type="ECO:0000313" key="3">
    <source>
        <dbReference type="EMBL" id="ELZ37251.1"/>
    </source>
</evidence>
<feature type="transmembrane region" description="Helical" evidence="1">
    <location>
        <begin position="305"/>
        <end position="324"/>
    </location>
</feature>
<feature type="transmembrane region" description="Helical" evidence="1">
    <location>
        <begin position="230"/>
        <end position="255"/>
    </location>
</feature>
<sequence>MRFALRGVPVELTALAVVGLLLGAGIAGYGLYDYTRQSATIDDAVAVEANVTEATVSERVGRRGVTYHANVKFTYEYEGSEYASERLYPTPISSGYGRESRAESLVEPYRTNETVTAYVPPSAPSDGFLIPRRSSAPLTVAGLGAALVALIALDAVGDRTAGRGTDLRPPSEREPTRYETLFGRDRDAVNALGKRLVAGGAAAFALSLVAAVLLLAGAEGTSFRADPTEPLGLAAAVAGLGVLAVLVGLALYLVWSVTEYRRLRERIAPPRPPSPFRRPTRLVTILAASRSWEDLDPYGKRVARTAVAALALLIVGWQFAAVLLRAS</sequence>
<proteinExistence type="predicted"/>
<dbReference type="InterPro" id="IPR021994">
    <property type="entry name" value="DUF3592"/>
</dbReference>
<organism evidence="3 4">
    <name type="scientific">Halorubrum tebenquichense DSM 14210</name>
    <dbReference type="NCBI Taxonomy" id="1227485"/>
    <lineage>
        <taxon>Archaea</taxon>
        <taxon>Methanobacteriati</taxon>
        <taxon>Methanobacteriota</taxon>
        <taxon>Stenosarchaea group</taxon>
        <taxon>Halobacteria</taxon>
        <taxon>Halobacteriales</taxon>
        <taxon>Haloferacaceae</taxon>
        <taxon>Halorubrum</taxon>
    </lineage>
</organism>
<feature type="domain" description="DUF3592" evidence="2">
    <location>
        <begin position="48"/>
        <end position="132"/>
    </location>
</feature>
<keyword evidence="1" id="KW-0812">Transmembrane</keyword>
<protein>
    <recommendedName>
        <fullName evidence="2">DUF3592 domain-containing protein</fullName>
    </recommendedName>
</protein>
<feature type="transmembrane region" description="Helical" evidence="1">
    <location>
        <begin position="12"/>
        <end position="32"/>
    </location>
</feature>
<comment type="caution">
    <text evidence="3">The sequence shown here is derived from an EMBL/GenBank/DDBJ whole genome shotgun (WGS) entry which is preliminary data.</text>
</comment>
<dbReference type="PATRIC" id="fig|1227485.3.peg.1745"/>
<dbReference type="AlphaFoldDB" id="M0DP26"/>